<dbReference type="GO" id="GO:0005886">
    <property type="term" value="C:plasma membrane"/>
    <property type="evidence" value="ECO:0007669"/>
    <property type="project" value="UniProtKB-SubCell"/>
</dbReference>
<comment type="function">
    <text evidence="8">Claudins function as major constituents of the tight junction complexes that regulate the permeability of epithelia.</text>
</comment>
<accession>A0A8D0E923</accession>
<dbReference type="AlphaFoldDB" id="A0A8D0E923"/>
<evidence type="ECO:0000313" key="9">
    <source>
        <dbReference type="Ensembl" id="ENSSMRP00000028577.1"/>
    </source>
</evidence>
<dbReference type="InterPro" id="IPR004031">
    <property type="entry name" value="PMP22/EMP/MP20/Claudin"/>
</dbReference>
<dbReference type="Gene3D" id="1.20.140.150">
    <property type="match status" value="1"/>
</dbReference>
<keyword evidence="4 8" id="KW-0812">Transmembrane</keyword>
<dbReference type="PROSITE" id="PS01346">
    <property type="entry name" value="CLAUDIN"/>
    <property type="match status" value="1"/>
</dbReference>
<evidence type="ECO:0000256" key="8">
    <source>
        <dbReference type="RuleBase" id="RU060637"/>
    </source>
</evidence>
<dbReference type="InterPro" id="IPR017974">
    <property type="entry name" value="Claudin_CS"/>
</dbReference>
<reference evidence="9" key="2">
    <citation type="submission" date="2025-09" db="UniProtKB">
        <authorList>
            <consortium name="Ensembl"/>
        </authorList>
    </citation>
    <scope>IDENTIFICATION</scope>
</reference>
<evidence type="ECO:0000256" key="6">
    <source>
        <dbReference type="ARBA" id="ARBA00022989"/>
    </source>
</evidence>
<keyword evidence="6 8" id="KW-1133">Transmembrane helix</keyword>
<evidence type="ECO:0000313" key="10">
    <source>
        <dbReference type="Proteomes" id="UP000694421"/>
    </source>
</evidence>
<evidence type="ECO:0000256" key="1">
    <source>
        <dbReference type="ARBA" id="ARBA00008295"/>
    </source>
</evidence>
<dbReference type="InterPro" id="IPR006187">
    <property type="entry name" value="Claudin"/>
</dbReference>
<keyword evidence="2 8" id="KW-0796">Tight junction</keyword>
<comment type="caution">
    <text evidence="8">Lacks conserved residue(s) required for the propagation of feature annotation.</text>
</comment>
<dbReference type="GO" id="GO:0005198">
    <property type="term" value="F:structural molecule activity"/>
    <property type="evidence" value="ECO:0007669"/>
    <property type="project" value="InterPro"/>
</dbReference>
<organism evidence="9 10">
    <name type="scientific">Salvator merianae</name>
    <name type="common">Argentine black and white tegu</name>
    <name type="synonym">Tupinambis merianae</name>
    <dbReference type="NCBI Taxonomy" id="96440"/>
    <lineage>
        <taxon>Eukaryota</taxon>
        <taxon>Metazoa</taxon>
        <taxon>Chordata</taxon>
        <taxon>Craniata</taxon>
        <taxon>Vertebrata</taxon>
        <taxon>Euteleostomi</taxon>
        <taxon>Lepidosauria</taxon>
        <taxon>Squamata</taxon>
        <taxon>Bifurcata</taxon>
        <taxon>Unidentata</taxon>
        <taxon>Episquamata</taxon>
        <taxon>Laterata</taxon>
        <taxon>Teiioidea</taxon>
        <taxon>Teiidae</taxon>
        <taxon>Salvator</taxon>
    </lineage>
</organism>
<proteinExistence type="inferred from homology"/>
<name>A0A8D0E923_SALMN</name>
<comment type="similarity">
    <text evidence="1 8">Belongs to the claudin family.</text>
</comment>
<feature type="transmembrane region" description="Helical" evidence="8">
    <location>
        <begin position="7"/>
        <end position="29"/>
    </location>
</feature>
<reference evidence="9" key="1">
    <citation type="submission" date="2025-08" db="UniProtKB">
        <authorList>
            <consortium name="Ensembl"/>
        </authorList>
    </citation>
    <scope>IDENTIFICATION</scope>
</reference>
<evidence type="ECO:0000256" key="3">
    <source>
        <dbReference type="ARBA" id="ARBA00022475"/>
    </source>
</evidence>
<keyword evidence="7 8" id="KW-0472">Membrane</keyword>
<dbReference type="PANTHER" id="PTHR12002">
    <property type="entry name" value="CLAUDIN"/>
    <property type="match status" value="1"/>
</dbReference>
<dbReference type="GeneTree" id="ENSGT00940000157650"/>
<keyword evidence="10" id="KW-1185">Reference proteome</keyword>
<evidence type="ECO:0000256" key="4">
    <source>
        <dbReference type="ARBA" id="ARBA00022692"/>
    </source>
</evidence>
<protein>
    <recommendedName>
        <fullName evidence="8">Claudin</fullName>
    </recommendedName>
</protein>
<keyword evidence="3 8" id="KW-1003">Cell membrane</keyword>
<keyword evidence="5 8" id="KW-0965">Cell junction</keyword>
<dbReference type="OMA" id="CADDSAG"/>
<dbReference type="Proteomes" id="UP000694421">
    <property type="component" value="Unplaced"/>
</dbReference>
<dbReference type="GO" id="GO:0005923">
    <property type="term" value="C:bicellular tight junction"/>
    <property type="evidence" value="ECO:0007669"/>
    <property type="project" value="UniProtKB-SubCell"/>
</dbReference>
<evidence type="ECO:0000256" key="7">
    <source>
        <dbReference type="ARBA" id="ARBA00023136"/>
    </source>
</evidence>
<dbReference type="Pfam" id="PF00822">
    <property type="entry name" value="PMP22_Claudin"/>
    <property type="match status" value="1"/>
</dbReference>
<comment type="subcellular location">
    <subcellularLocation>
        <location evidence="8">Cell junction</location>
        <location evidence="8">Tight junction</location>
    </subcellularLocation>
    <subcellularLocation>
        <location evidence="8">Cell membrane</location>
        <topology evidence="8">Multi-pass membrane protein</topology>
    </subcellularLocation>
</comment>
<evidence type="ECO:0000256" key="5">
    <source>
        <dbReference type="ARBA" id="ARBA00022949"/>
    </source>
</evidence>
<dbReference type="Ensembl" id="ENSSMRT00000033316.1">
    <property type="protein sequence ID" value="ENSSMRP00000028577.1"/>
    <property type="gene ID" value="ENSSMRG00000021959.1"/>
</dbReference>
<evidence type="ECO:0000256" key="2">
    <source>
        <dbReference type="ARBA" id="ARBA00022427"/>
    </source>
</evidence>
<sequence>MSVISELTGFIFTLAGWVIVGAVLSNSYWKVSTVHGSVITSSSIYENLWYSCAEDSIGVSNCRKFDTLLVQFSLKIPLSGSTGISARSLGICEKFACVVSHWSY</sequence>